<dbReference type="OrthoDB" id="88410at2759"/>
<dbReference type="PANTHER" id="PTHR34724">
    <property type="entry name" value="OS12G0596101 PROTEIN"/>
    <property type="match status" value="1"/>
</dbReference>
<sequence>MCSPVPCRQCGKTTWAGCGLHIEAALYGVKEEDRCKCPRVVPGASAAQKPRRKVELEYTE</sequence>
<dbReference type="PANTHER" id="PTHR34724:SF2">
    <property type="entry name" value="OS12G0596101 PROTEIN"/>
    <property type="match status" value="1"/>
</dbReference>
<dbReference type="AlphaFoldDB" id="A0A1Y2CCQ8"/>
<dbReference type="EMBL" id="MCGO01000021">
    <property type="protein sequence ID" value="ORY44828.1"/>
    <property type="molecule type" value="Genomic_DNA"/>
</dbReference>
<evidence type="ECO:0000313" key="2">
    <source>
        <dbReference type="Proteomes" id="UP000193642"/>
    </source>
</evidence>
<dbReference type="Proteomes" id="UP000193642">
    <property type="component" value="Unassembled WGS sequence"/>
</dbReference>
<reference evidence="1 2" key="1">
    <citation type="submission" date="2016-07" db="EMBL/GenBank/DDBJ databases">
        <title>Pervasive Adenine N6-methylation of Active Genes in Fungi.</title>
        <authorList>
            <consortium name="DOE Joint Genome Institute"/>
            <person name="Mondo S.J."/>
            <person name="Dannebaum R.O."/>
            <person name="Kuo R.C."/>
            <person name="Labutti K."/>
            <person name="Haridas S."/>
            <person name="Kuo A."/>
            <person name="Salamov A."/>
            <person name="Ahrendt S.R."/>
            <person name="Lipzen A."/>
            <person name="Sullivan W."/>
            <person name="Andreopoulos W.B."/>
            <person name="Clum A."/>
            <person name="Lindquist E."/>
            <person name="Daum C."/>
            <person name="Ramamoorthy G.K."/>
            <person name="Gryganskyi A."/>
            <person name="Culley D."/>
            <person name="Magnuson J.K."/>
            <person name="James T.Y."/>
            <person name="O'Malley M.A."/>
            <person name="Stajich J.E."/>
            <person name="Spatafora J.W."/>
            <person name="Visel A."/>
            <person name="Grigoriev I.V."/>
        </authorList>
    </citation>
    <scope>NUCLEOTIDE SEQUENCE [LARGE SCALE GENOMIC DNA]</scope>
    <source>
        <strain evidence="1 2">JEL800</strain>
    </source>
</reference>
<proteinExistence type="predicted"/>
<keyword evidence="2" id="KW-1185">Reference proteome</keyword>
<protein>
    <submittedName>
        <fullName evidence="1">Uncharacterized protein</fullName>
    </submittedName>
</protein>
<name>A0A1Y2CCQ8_9FUNG</name>
<organism evidence="1 2">
    <name type="scientific">Rhizoclosmatium globosum</name>
    <dbReference type="NCBI Taxonomy" id="329046"/>
    <lineage>
        <taxon>Eukaryota</taxon>
        <taxon>Fungi</taxon>
        <taxon>Fungi incertae sedis</taxon>
        <taxon>Chytridiomycota</taxon>
        <taxon>Chytridiomycota incertae sedis</taxon>
        <taxon>Chytridiomycetes</taxon>
        <taxon>Chytridiales</taxon>
        <taxon>Chytriomycetaceae</taxon>
        <taxon>Rhizoclosmatium</taxon>
    </lineage>
</organism>
<gene>
    <name evidence="1" type="ORF">BCR33DRAFT_716779</name>
</gene>
<comment type="caution">
    <text evidence="1">The sequence shown here is derived from an EMBL/GenBank/DDBJ whole genome shotgun (WGS) entry which is preliminary data.</text>
</comment>
<evidence type="ECO:0000313" key="1">
    <source>
        <dbReference type="EMBL" id="ORY44828.1"/>
    </source>
</evidence>
<accession>A0A1Y2CCQ8</accession>